<dbReference type="PANTHER" id="PTHR46411">
    <property type="entry name" value="FAMILY ATPASE, PUTATIVE-RELATED"/>
    <property type="match status" value="1"/>
</dbReference>
<evidence type="ECO:0000259" key="1">
    <source>
        <dbReference type="Pfam" id="PF00004"/>
    </source>
</evidence>
<evidence type="ECO:0000313" key="2">
    <source>
        <dbReference type="EMBL" id="RAK81762.1"/>
    </source>
</evidence>
<dbReference type="GeneID" id="63866833"/>
<keyword evidence="3" id="KW-1185">Reference proteome</keyword>
<name>A0A8G1RZQ8_9EURO</name>
<dbReference type="EMBL" id="KZ824624">
    <property type="protein sequence ID" value="RAK81762.1"/>
    <property type="molecule type" value="Genomic_DNA"/>
</dbReference>
<dbReference type="Proteomes" id="UP000249789">
    <property type="component" value="Unassembled WGS sequence"/>
</dbReference>
<dbReference type="AlphaFoldDB" id="A0A8G1RZQ8"/>
<dbReference type="InterPro" id="IPR003959">
    <property type="entry name" value="ATPase_AAA_core"/>
</dbReference>
<dbReference type="Gene3D" id="3.40.50.300">
    <property type="entry name" value="P-loop containing nucleotide triphosphate hydrolases"/>
    <property type="match status" value="1"/>
</dbReference>
<feature type="domain" description="ATPase AAA-type core" evidence="1">
    <location>
        <begin position="110"/>
        <end position="195"/>
    </location>
</feature>
<protein>
    <recommendedName>
        <fullName evidence="1">ATPase AAA-type core domain-containing protein</fullName>
    </recommendedName>
</protein>
<dbReference type="InterPro" id="IPR027417">
    <property type="entry name" value="P-loop_NTPase"/>
</dbReference>
<dbReference type="Pfam" id="PF00004">
    <property type="entry name" value="AAA"/>
    <property type="match status" value="1"/>
</dbReference>
<dbReference type="OrthoDB" id="10042665at2759"/>
<dbReference type="RefSeq" id="XP_040805772.1">
    <property type="nucleotide sequence ID" value="XM_040949499.1"/>
</dbReference>
<dbReference type="VEuPathDB" id="FungiDB:BO72DRAFT_513940"/>
<dbReference type="GO" id="GO:0016887">
    <property type="term" value="F:ATP hydrolysis activity"/>
    <property type="evidence" value="ECO:0007669"/>
    <property type="project" value="InterPro"/>
</dbReference>
<evidence type="ECO:0000313" key="3">
    <source>
        <dbReference type="Proteomes" id="UP000249789"/>
    </source>
</evidence>
<sequence length="198" mass="21473">MSSIAPLGEGCLVKSKYTSMDVEGPDENVGDGEGYSTPQKIWGQFEASSVERVRPVKPDTAFDLDLQLDRRYKSTIKALVENHSTAKDSKAGDKDMDVIEGKVRGLVVPLHGPPGVGKTLAAETIAEATGRPLLVASVVEIGLNTSKAENNLERMFHLAGAWEAILLVDEADVFLESRMSTCDPNRNTLVPVLLRVPW</sequence>
<reference evidence="2 3" key="1">
    <citation type="submission" date="2018-02" db="EMBL/GenBank/DDBJ databases">
        <title>The genomes of Aspergillus section Nigri reveals drivers in fungal speciation.</title>
        <authorList>
            <consortium name="DOE Joint Genome Institute"/>
            <person name="Vesth T.C."/>
            <person name="Nybo J."/>
            <person name="Theobald S."/>
            <person name="Brandl J."/>
            <person name="Frisvad J.C."/>
            <person name="Nielsen K.F."/>
            <person name="Lyhne E.K."/>
            <person name="Kogle M.E."/>
            <person name="Kuo A."/>
            <person name="Riley R."/>
            <person name="Clum A."/>
            <person name="Nolan M."/>
            <person name="Lipzen A."/>
            <person name="Salamov A."/>
            <person name="Henrissat B."/>
            <person name="Wiebenga A."/>
            <person name="De vries R.P."/>
            <person name="Grigoriev I.V."/>
            <person name="Mortensen U.H."/>
            <person name="Andersen M.R."/>
            <person name="Baker S.E."/>
        </authorList>
    </citation>
    <scope>NUCLEOTIDE SEQUENCE [LARGE SCALE GENOMIC DNA]</scope>
    <source>
        <strain evidence="2 3">CBS 313.89</strain>
    </source>
</reference>
<accession>A0A8G1RZQ8</accession>
<gene>
    <name evidence="2" type="ORF">BO72DRAFT_513940</name>
</gene>
<dbReference type="GO" id="GO:0005524">
    <property type="term" value="F:ATP binding"/>
    <property type="evidence" value="ECO:0007669"/>
    <property type="project" value="InterPro"/>
</dbReference>
<dbReference type="PANTHER" id="PTHR46411:SF3">
    <property type="entry name" value="AAA+ ATPASE DOMAIN-CONTAINING PROTEIN"/>
    <property type="match status" value="1"/>
</dbReference>
<proteinExistence type="predicted"/>
<organism evidence="2 3">
    <name type="scientific">Aspergillus fijiensis CBS 313.89</name>
    <dbReference type="NCBI Taxonomy" id="1448319"/>
    <lineage>
        <taxon>Eukaryota</taxon>
        <taxon>Fungi</taxon>
        <taxon>Dikarya</taxon>
        <taxon>Ascomycota</taxon>
        <taxon>Pezizomycotina</taxon>
        <taxon>Eurotiomycetes</taxon>
        <taxon>Eurotiomycetidae</taxon>
        <taxon>Eurotiales</taxon>
        <taxon>Aspergillaceae</taxon>
        <taxon>Aspergillus</taxon>
    </lineage>
</organism>
<dbReference type="SUPFAM" id="SSF52540">
    <property type="entry name" value="P-loop containing nucleoside triphosphate hydrolases"/>
    <property type="match status" value="1"/>
</dbReference>